<proteinExistence type="predicted"/>
<name>A0A3S3U873_9BACT</name>
<dbReference type="GO" id="GO:0110001">
    <property type="term" value="C:toxin-antitoxin complex"/>
    <property type="evidence" value="ECO:0007669"/>
    <property type="project" value="InterPro"/>
</dbReference>
<evidence type="ECO:0000313" key="1">
    <source>
        <dbReference type="EMBL" id="RWX45949.1"/>
    </source>
</evidence>
<keyword evidence="2" id="KW-1185">Reference proteome</keyword>
<sequence length="152" mass="18207">MSVDWNLLWHPLFEERFQGLLERVEELAKRDPDGFYSHRDYKFFESVSNCIEYRIVTGPGNKEFNLSTLGKKHKNWRRAKNGLPSRYRLFFQYSSRNTEIVLVWLNDEVSIRRAGHKKDVYEIFKKMLESNVIPNSYDELVKESNFTERFGS</sequence>
<comment type="caution">
    <text evidence="1">The sequence shown here is derived from an EMBL/GenBank/DDBJ whole genome shotgun (WGS) entry which is preliminary data.</text>
</comment>
<dbReference type="Proteomes" id="UP000287853">
    <property type="component" value="Unassembled WGS sequence"/>
</dbReference>
<dbReference type="Pfam" id="PF11663">
    <property type="entry name" value="Toxin_YhaV"/>
    <property type="match status" value="1"/>
</dbReference>
<evidence type="ECO:0000313" key="2">
    <source>
        <dbReference type="Proteomes" id="UP000287853"/>
    </source>
</evidence>
<dbReference type="GO" id="GO:0004540">
    <property type="term" value="F:RNA nuclease activity"/>
    <property type="evidence" value="ECO:0007669"/>
    <property type="project" value="InterPro"/>
</dbReference>
<dbReference type="EMBL" id="MTKO01000070">
    <property type="protein sequence ID" value="RWX45949.1"/>
    <property type="molecule type" value="Genomic_DNA"/>
</dbReference>
<dbReference type="InterPro" id="IPR021679">
    <property type="entry name" value="Toxin_endonuclease_YhaV"/>
</dbReference>
<protein>
    <submittedName>
        <fullName evidence="1">Toxin YhaV</fullName>
    </submittedName>
</protein>
<dbReference type="AlphaFoldDB" id="A0A3S3U873"/>
<organism evidence="1 2">
    <name type="scientific">Candidatus Electrothrix aarhusensis</name>
    <dbReference type="NCBI Taxonomy" id="1859131"/>
    <lineage>
        <taxon>Bacteria</taxon>
        <taxon>Pseudomonadati</taxon>
        <taxon>Thermodesulfobacteriota</taxon>
        <taxon>Desulfobulbia</taxon>
        <taxon>Desulfobulbales</taxon>
        <taxon>Desulfobulbaceae</taxon>
        <taxon>Candidatus Electrothrix</taxon>
    </lineage>
</organism>
<reference evidence="1 2" key="1">
    <citation type="submission" date="2017-01" db="EMBL/GenBank/DDBJ databases">
        <title>The cable genome- insights into the physiology and evolution of filamentous bacteria capable of sulfide oxidation via long distance electron transfer.</title>
        <authorList>
            <person name="Schreiber L."/>
            <person name="Bjerg J.T."/>
            <person name="Boggild A."/>
            <person name="Van De Vossenberg J."/>
            <person name="Meysman F."/>
            <person name="Nielsen L.P."/>
            <person name="Schramm A."/>
            <person name="Kjeldsen K.U."/>
        </authorList>
    </citation>
    <scope>NUCLEOTIDE SEQUENCE [LARGE SCALE GENOMIC DNA]</scope>
    <source>
        <strain evidence="1">MCF</strain>
    </source>
</reference>
<gene>
    <name evidence="1" type="ORF">H206_00016</name>
</gene>
<accession>A0A3S3U873</accession>